<keyword evidence="3" id="KW-1185">Reference proteome</keyword>
<dbReference type="SUPFAM" id="SSF53474">
    <property type="entry name" value="alpha/beta-Hydrolases"/>
    <property type="match status" value="1"/>
</dbReference>
<dbReference type="RefSeq" id="XP_018982733.1">
    <property type="nucleotide sequence ID" value="XM_019132037.1"/>
</dbReference>
<dbReference type="InterPro" id="IPR029058">
    <property type="entry name" value="AB_hydrolase_fold"/>
</dbReference>
<organism evidence="2 3">
    <name type="scientific">Babjeviella inositovora NRRL Y-12698</name>
    <dbReference type="NCBI Taxonomy" id="984486"/>
    <lineage>
        <taxon>Eukaryota</taxon>
        <taxon>Fungi</taxon>
        <taxon>Dikarya</taxon>
        <taxon>Ascomycota</taxon>
        <taxon>Saccharomycotina</taxon>
        <taxon>Pichiomycetes</taxon>
        <taxon>Serinales incertae sedis</taxon>
        <taxon>Babjeviella</taxon>
    </lineage>
</organism>
<evidence type="ECO:0000313" key="2">
    <source>
        <dbReference type="EMBL" id="ODQ77405.1"/>
    </source>
</evidence>
<dbReference type="InterPro" id="IPR002925">
    <property type="entry name" value="Dienelactn_hydro"/>
</dbReference>
<name>A0A1E3QI80_9ASCO</name>
<dbReference type="GO" id="GO:0016787">
    <property type="term" value="F:hydrolase activity"/>
    <property type="evidence" value="ECO:0007669"/>
    <property type="project" value="InterPro"/>
</dbReference>
<dbReference type="STRING" id="984486.A0A1E3QI80"/>
<evidence type="ECO:0000259" key="1">
    <source>
        <dbReference type="Pfam" id="PF01738"/>
    </source>
</evidence>
<proteinExistence type="predicted"/>
<dbReference type="Pfam" id="PF01738">
    <property type="entry name" value="DLH"/>
    <property type="match status" value="1"/>
</dbReference>
<accession>A0A1E3QI80</accession>
<reference evidence="3" key="1">
    <citation type="submission" date="2016-05" db="EMBL/GenBank/DDBJ databases">
        <title>Comparative genomics of biotechnologically important yeasts.</title>
        <authorList>
            <consortium name="DOE Joint Genome Institute"/>
            <person name="Riley R."/>
            <person name="Haridas S."/>
            <person name="Wolfe K.H."/>
            <person name="Lopes M.R."/>
            <person name="Hittinger C.T."/>
            <person name="Goker M."/>
            <person name="Salamov A."/>
            <person name="Wisecaver J."/>
            <person name="Long T.M."/>
            <person name="Aerts A.L."/>
            <person name="Barry K."/>
            <person name="Choi C."/>
            <person name="Clum A."/>
            <person name="Coughlan A.Y."/>
            <person name="Deshpande S."/>
            <person name="Douglass A.P."/>
            <person name="Hanson S.J."/>
            <person name="Klenk H.-P."/>
            <person name="Labutti K."/>
            <person name="Lapidus A."/>
            <person name="Lindquist E."/>
            <person name="Lipzen A."/>
            <person name="Meier-Kolthoff J.P."/>
            <person name="Ohm R.A."/>
            <person name="Otillar R.P."/>
            <person name="Pangilinan J."/>
            <person name="Peng Y."/>
            <person name="Rokas A."/>
            <person name="Rosa C.A."/>
            <person name="Scheuner C."/>
            <person name="Sibirny A.A."/>
            <person name="Slot J.C."/>
            <person name="Stielow J.B."/>
            <person name="Sun H."/>
            <person name="Kurtzman C.P."/>
            <person name="Blackwell M."/>
            <person name="Grigoriev I.V."/>
            <person name="Jeffries T.W."/>
        </authorList>
    </citation>
    <scope>NUCLEOTIDE SEQUENCE [LARGE SCALE GENOMIC DNA]</scope>
    <source>
        <strain evidence="3">NRRL Y-12698</strain>
    </source>
</reference>
<dbReference type="PANTHER" id="PTHR17630">
    <property type="entry name" value="DIENELACTONE HYDROLASE"/>
    <property type="match status" value="1"/>
</dbReference>
<protein>
    <recommendedName>
        <fullName evidence="1">Dienelactone hydrolase domain-containing protein</fullName>
    </recommendedName>
</protein>
<dbReference type="Proteomes" id="UP000094336">
    <property type="component" value="Unassembled WGS sequence"/>
</dbReference>
<evidence type="ECO:0000313" key="3">
    <source>
        <dbReference type="Proteomes" id="UP000094336"/>
    </source>
</evidence>
<dbReference type="PANTHER" id="PTHR17630:SF44">
    <property type="entry name" value="PROTEIN AIM2"/>
    <property type="match status" value="1"/>
</dbReference>
<dbReference type="EMBL" id="KV454441">
    <property type="protein sequence ID" value="ODQ77405.1"/>
    <property type="molecule type" value="Genomic_DNA"/>
</dbReference>
<dbReference type="GeneID" id="30149890"/>
<dbReference type="Gene3D" id="3.40.50.1820">
    <property type="entry name" value="alpha/beta hydrolase"/>
    <property type="match status" value="1"/>
</dbReference>
<gene>
    <name evidence="2" type="ORF">BABINDRAFT_41676</name>
</gene>
<feature type="domain" description="Dienelactone hydrolase" evidence="1">
    <location>
        <begin position="39"/>
        <end position="240"/>
    </location>
</feature>
<dbReference type="OrthoDB" id="17560at2759"/>
<sequence>MASNPPGACCLKTTFHEGAPVGKHSELFGLNTYITGENKGKFLIILTDIYGNTYNNVLLVADQLAANGYQVLIPDILDGDDAISDHPDGMNYLMPWLRVHEKTAPPIIAKFLESFKAEYKPSFVGGIGYCFGAKYVVQQLGANGVFDAAAIAHPSFVSIEEVKAITKPLLISAAETDNIFPEELRRQTEDTLKEMGATYQISLFSGVEHGFAVRGDLKKPAGKYALEKTLLDQSVWFNAFSTKAEAANL</sequence>
<dbReference type="AlphaFoldDB" id="A0A1E3QI80"/>